<sequence length="585" mass="65379">MGTDRRRSVDVVRPETTRSHLGAPAAFETNQKFAWKKRRELEDGSGNTPSYCWVPLLKGDDYVFNAAQDLSQRFSVQRRQIRPALSVIGRFLGDALYIAIEAFSISVVLCKYTEYEGAGVRRAGEGRPAKTVRQKLAGKNLQQERASEEGSIAGRPHGGCFGGAELVSSGAYADSLRFHLVMVRRLIGLRRRLVWGEDSAIRVLTFVNFYIDVVLAYLHLVAVAKCISESPIHVCPSDNSKNSPVISRLVVMGVPSSSSRPECDADMAKSPPMRSDGVFDESEIDWDHHRQTDGQTDRYALTVRLLIHRIYSLRRRRRNRTANASTQHPSPDVIVKNYDDRCPSSPPSLSPSADINTGVGQKPLRLLEFNGRLWSAVVTNVGKRRRRVAWTAVAAVHVNDNYGRASGGRRRPDGTQIRSIDRPAMTPVASAVSRSRPERRQSRPGPAQRPPPIGRPRGSSTSSYLGKSPAPPPGDVMFNVFTVAKKPAFVWCTAPVVYQRRRVVPAIKMHTDRRTHRDAIDRRLFFLLEATAMMDRRPGSSREPIRSSAVYRVMNDGCIRNDGNRPDRHFCFGGGSWTRRRWATG</sequence>
<keyword evidence="3" id="KW-1185">Reference proteome</keyword>
<comment type="caution">
    <text evidence="2">The sequence shown here is derived from an EMBL/GenBank/DDBJ whole genome shotgun (WGS) entry which is preliminary data.</text>
</comment>
<feature type="region of interest" description="Disordered" evidence="1">
    <location>
        <begin position="402"/>
        <end position="469"/>
    </location>
</feature>
<name>A0A8J6H9V1_TENMO</name>
<protein>
    <submittedName>
        <fullName evidence="2">Uncharacterized protein</fullName>
    </submittedName>
</protein>
<evidence type="ECO:0000313" key="3">
    <source>
        <dbReference type="Proteomes" id="UP000719412"/>
    </source>
</evidence>
<reference evidence="2" key="2">
    <citation type="submission" date="2021-08" db="EMBL/GenBank/DDBJ databases">
        <authorList>
            <person name="Eriksson T."/>
        </authorList>
    </citation>
    <scope>NUCLEOTIDE SEQUENCE</scope>
    <source>
        <strain evidence="2">Stoneville</strain>
        <tissue evidence="2">Whole head</tissue>
    </source>
</reference>
<dbReference type="EMBL" id="JABDTM020027501">
    <property type="protein sequence ID" value="KAH0810401.1"/>
    <property type="molecule type" value="Genomic_DNA"/>
</dbReference>
<proteinExistence type="predicted"/>
<reference evidence="2" key="1">
    <citation type="journal article" date="2020" name="J Insects Food Feed">
        <title>The yellow mealworm (Tenebrio molitor) genome: a resource for the emerging insects as food and feed industry.</title>
        <authorList>
            <person name="Eriksson T."/>
            <person name="Andere A."/>
            <person name="Kelstrup H."/>
            <person name="Emery V."/>
            <person name="Picard C."/>
        </authorList>
    </citation>
    <scope>NUCLEOTIDE SEQUENCE</scope>
    <source>
        <strain evidence="2">Stoneville</strain>
        <tissue evidence="2">Whole head</tissue>
    </source>
</reference>
<feature type="region of interest" description="Disordered" evidence="1">
    <location>
        <begin position="318"/>
        <end position="357"/>
    </location>
</feature>
<accession>A0A8J6H9V1</accession>
<dbReference type="Proteomes" id="UP000719412">
    <property type="component" value="Unassembled WGS sequence"/>
</dbReference>
<dbReference type="AlphaFoldDB" id="A0A8J6H9V1"/>
<organism evidence="2 3">
    <name type="scientific">Tenebrio molitor</name>
    <name type="common">Yellow mealworm beetle</name>
    <dbReference type="NCBI Taxonomy" id="7067"/>
    <lineage>
        <taxon>Eukaryota</taxon>
        <taxon>Metazoa</taxon>
        <taxon>Ecdysozoa</taxon>
        <taxon>Arthropoda</taxon>
        <taxon>Hexapoda</taxon>
        <taxon>Insecta</taxon>
        <taxon>Pterygota</taxon>
        <taxon>Neoptera</taxon>
        <taxon>Endopterygota</taxon>
        <taxon>Coleoptera</taxon>
        <taxon>Polyphaga</taxon>
        <taxon>Cucujiformia</taxon>
        <taxon>Tenebrionidae</taxon>
        <taxon>Tenebrio</taxon>
    </lineage>
</organism>
<gene>
    <name evidence="2" type="ORF">GEV33_012391</name>
</gene>
<evidence type="ECO:0000313" key="2">
    <source>
        <dbReference type="EMBL" id="KAH0810401.1"/>
    </source>
</evidence>
<evidence type="ECO:0000256" key="1">
    <source>
        <dbReference type="SAM" id="MobiDB-lite"/>
    </source>
</evidence>